<evidence type="ECO:0000313" key="10">
    <source>
        <dbReference type="Proteomes" id="UP000050514"/>
    </source>
</evidence>
<keyword evidence="3" id="KW-1003">Cell membrane</keyword>
<dbReference type="OrthoDB" id="9776213at2"/>
<keyword evidence="4 7" id="KW-0812">Transmembrane</keyword>
<evidence type="ECO:0000256" key="6">
    <source>
        <dbReference type="ARBA" id="ARBA00023136"/>
    </source>
</evidence>
<dbReference type="RefSeq" id="WP_061916595.1">
    <property type="nucleotide sequence ID" value="NZ_DF967971.1"/>
</dbReference>
<accession>A0A0P6XRY3</accession>
<dbReference type="Proteomes" id="UP000050514">
    <property type="component" value="Unassembled WGS sequence"/>
</dbReference>
<protein>
    <submittedName>
        <fullName evidence="9">ABC transporter permease</fullName>
    </submittedName>
</protein>
<dbReference type="GO" id="GO:0055085">
    <property type="term" value="P:transmembrane transport"/>
    <property type="evidence" value="ECO:0007669"/>
    <property type="project" value="InterPro"/>
</dbReference>
<feature type="transmembrane region" description="Helical" evidence="7">
    <location>
        <begin position="136"/>
        <end position="161"/>
    </location>
</feature>
<organism evidence="9 10">
    <name type="scientific">Bellilinea caldifistulae</name>
    <dbReference type="NCBI Taxonomy" id="360411"/>
    <lineage>
        <taxon>Bacteria</taxon>
        <taxon>Bacillati</taxon>
        <taxon>Chloroflexota</taxon>
        <taxon>Anaerolineae</taxon>
        <taxon>Anaerolineales</taxon>
        <taxon>Anaerolineaceae</taxon>
        <taxon>Bellilinea</taxon>
    </lineage>
</organism>
<dbReference type="CDD" id="cd06261">
    <property type="entry name" value="TM_PBP2"/>
    <property type="match status" value="1"/>
</dbReference>
<keyword evidence="6 7" id="KW-0472">Membrane</keyword>
<dbReference type="AlphaFoldDB" id="A0A0P6XRY3"/>
<feature type="transmembrane region" description="Helical" evidence="7">
    <location>
        <begin position="295"/>
        <end position="317"/>
    </location>
</feature>
<feature type="transmembrane region" description="Helical" evidence="7">
    <location>
        <begin position="33"/>
        <end position="51"/>
    </location>
</feature>
<evidence type="ECO:0000256" key="2">
    <source>
        <dbReference type="ARBA" id="ARBA00022448"/>
    </source>
</evidence>
<dbReference type="STRING" id="360411.AC812_01940"/>
<dbReference type="PANTHER" id="PTHR43386:SF23">
    <property type="entry name" value="ABC TRANSPORTER"/>
    <property type="match status" value="1"/>
</dbReference>
<dbReference type="InterPro" id="IPR035906">
    <property type="entry name" value="MetI-like_sf"/>
</dbReference>
<dbReference type="Gene3D" id="1.10.3720.10">
    <property type="entry name" value="MetI-like"/>
    <property type="match status" value="1"/>
</dbReference>
<keyword evidence="10" id="KW-1185">Reference proteome</keyword>
<comment type="similarity">
    <text evidence="7">Belongs to the binding-protein-dependent transport system permease family.</text>
</comment>
<dbReference type="SUPFAM" id="SSF161098">
    <property type="entry name" value="MetI-like"/>
    <property type="match status" value="1"/>
</dbReference>
<evidence type="ECO:0000259" key="8">
    <source>
        <dbReference type="PROSITE" id="PS50928"/>
    </source>
</evidence>
<keyword evidence="5 7" id="KW-1133">Transmembrane helix</keyword>
<evidence type="ECO:0000313" key="9">
    <source>
        <dbReference type="EMBL" id="KPL78007.1"/>
    </source>
</evidence>
<feature type="transmembrane region" description="Helical" evidence="7">
    <location>
        <begin position="254"/>
        <end position="275"/>
    </location>
</feature>
<feature type="transmembrane region" description="Helical" evidence="7">
    <location>
        <begin position="222"/>
        <end position="242"/>
    </location>
</feature>
<feature type="domain" description="ABC transmembrane type-1" evidence="8">
    <location>
        <begin position="101"/>
        <end position="317"/>
    </location>
</feature>
<gene>
    <name evidence="9" type="ORF">AC812_01940</name>
</gene>
<name>A0A0P6XRY3_9CHLR</name>
<dbReference type="InterPro" id="IPR050366">
    <property type="entry name" value="BP-dependent_transpt_permease"/>
</dbReference>
<dbReference type="InterPro" id="IPR000515">
    <property type="entry name" value="MetI-like"/>
</dbReference>
<keyword evidence="2 7" id="KW-0813">Transport</keyword>
<feature type="transmembrane region" description="Helical" evidence="7">
    <location>
        <begin position="105"/>
        <end position="130"/>
    </location>
</feature>
<dbReference type="InterPro" id="IPR025966">
    <property type="entry name" value="OppC_N"/>
</dbReference>
<evidence type="ECO:0000256" key="4">
    <source>
        <dbReference type="ARBA" id="ARBA00022692"/>
    </source>
</evidence>
<dbReference type="EMBL" id="LGHJ01000007">
    <property type="protein sequence ID" value="KPL78007.1"/>
    <property type="molecule type" value="Genomic_DNA"/>
</dbReference>
<sequence>MAAQVDSISLLNDYPKEESPWRLVFRRFRKHKLAMISLGVMLVLFLITLFARQIAPFEVDEITVGNYFLKPGSVQEATGRVHLLGTDNLGRDLFSRLIYAGRISLTVALLSVVISSIIGVTIGAISGYYGGWVDNLLMRIVEFFLTIPSLPILLIISAMLLKNQDAIPIPQFLLELAGKLMLLEVREARQAVLIILVLAGLGWLTSAQLMRGMVLSLRNQTFVEAAKAMGAGGAWIILRHMIPNAMAPIIVDASLNMANYVVAEAALSFLGFGIQEPIPTWGNMLSATQAYMLDMPWLPLIPGLPIFLCSLAFNYIGDGLRDALDPRLKL</sequence>
<dbReference type="PROSITE" id="PS50928">
    <property type="entry name" value="ABC_TM1"/>
    <property type="match status" value="1"/>
</dbReference>
<evidence type="ECO:0000256" key="7">
    <source>
        <dbReference type="RuleBase" id="RU363032"/>
    </source>
</evidence>
<evidence type="ECO:0000256" key="1">
    <source>
        <dbReference type="ARBA" id="ARBA00004651"/>
    </source>
</evidence>
<feature type="transmembrane region" description="Helical" evidence="7">
    <location>
        <begin position="191"/>
        <end position="210"/>
    </location>
</feature>
<dbReference type="Pfam" id="PF00528">
    <property type="entry name" value="BPD_transp_1"/>
    <property type="match status" value="1"/>
</dbReference>
<evidence type="ECO:0000256" key="5">
    <source>
        <dbReference type="ARBA" id="ARBA00022989"/>
    </source>
</evidence>
<dbReference type="PANTHER" id="PTHR43386">
    <property type="entry name" value="OLIGOPEPTIDE TRANSPORT SYSTEM PERMEASE PROTEIN APPC"/>
    <property type="match status" value="1"/>
</dbReference>
<evidence type="ECO:0000256" key="3">
    <source>
        <dbReference type="ARBA" id="ARBA00022475"/>
    </source>
</evidence>
<reference evidence="9 10" key="1">
    <citation type="submission" date="2015-07" db="EMBL/GenBank/DDBJ databases">
        <title>Draft genome of Bellilinea caldifistulae DSM 17877.</title>
        <authorList>
            <person name="Hemp J."/>
            <person name="Ward L.M."/>
            <person name="Pace L.A."/>
            <person name="Fischer W.W."/>
        </authorList>
    </citation>
    <scope>NUCLEOTIDE SEQUENCE [LARGE SCALE GENOMIC DNA]</scope>
    <source>
        <strain evidence="9 10">GOMI-1</strain>
    </source>
</reference>
<dbReference type="GO" id="GO:0005886">
    <property type="term" value="C:plasma membrane"/>
    <property type="evidence" value="ECO:0007669"/>
    <property type="project" value="UniProtKB-SubCell"/>
</dbReference>
<dbReference type="Pfam" id="PF12911">
    <property type="entry name" value="OppC_N"/>
    <property type="match status" value="1"/>
</dbReference>
<comment type="subcellular location">
    <subcellularLocation>
        <location evidence="1 7">Cell membrane</location>
        <topology evidence="1 7">Multi-pass membrane protein</topology>
    </subcellularLocation>
</comment>
<comment type="caution">
    <text evidence="9">The sequence shown here is derived from an EMBL/GenBank/DDBJ whole genome shotgun (WGS) entry which is preliminary data.</text>
</comment>
<proteinExistence type="inferred from homology"/>